<dbReference type="Pfam" id="PF00412">
    <property type="entry name" value="LIM"/>
    <property type="match status" value="1"/>
</dbReference>
<evidence type="ECO:0000259" key="6">
    <source>
        <dbReference type="PROSITE" id="PS50023"/>
    </source>
</evidence>
<keyword evidence="3 4" id="KW-0440">LIM domain</keyword>
<dbReference type="FunFam" id="2.10.110.10:FF:000002">
    <property type="entry name" value="LIM domain and actin-binding 1"/>
    <property type="match status" value="1"/>
</dbReference>
<feature type="region of interest" description="Disordered" evidence="5">
    <location>
        <begin position="135"/>
        <end position="169"/>
    </location>
</feature>
<feature type="compositionally biased region" description="Basic and acidic residues" evidence="5">
    <location>
        <begin position="224"/>
        <end position="246"/>
    </location>
</feature>
<proteinExistence type="predicted"/>
<dbReference type="PANTHER" id="PTHR24206">
    <property type="entry name" value="OS06G0237300 PROTEIN"/>
    <property type="match status" value="1"/>
</dbReference>
<dbReference type="EMBL" id="MJEQ01037190">
    <property type="protein sequence ID" value="OIS99470.1"/>
    <property type="molecule type" value="Genomic_DNA"/>
</dbReference>
<feature type="domain" description="LIM zinc-binding" evidence="6">
    <location>
        <begin position="59"/>
        <end position="119"/>
    </location>
</feature>
<dbReference type="Gene3D" id="2.10.110.10">
    <property type="entry name" value="Cysteine Rich Protein"/>
    <property type="match status" value="1"/>
</dbReference>
<dbReference type="CDD" id="cd09441">
    <property type="entry name" value="LIM2_SF3"/>
    <property type="match status" value="1"/>
</dbReference>
<sequence>MSNYSSMDGVLYCKPHFEQLFKECGNFSKNFQTSAKPEREHALTRTPSKLSAMFSGTQDKCAACNKTVYPLEKVTMEGESFHKSCFKCAHGGCPLTHATYASLDGVLYCKHHFAQLFMEKGTYQHVLEAANHKKINAEAPATNEPEDYEATNKKTNDEQPEKEPDEEEIDKLVRRTTMVATVTASYFLLTADYGPEPNVLDPIKNAILSAEHSLKESIFGPKKGVQERETEKLAPSSSEKHQKSGG</sequence>
<dbReference type="GO" id="GO:0046872">
    <property type="term" value="F:metal ion binding"/>
    <property type="evidence" value="ECO:0007669"/>
    <property type="project" value="UniProtKB-KW"/>
</dbReference>
<evidence type="ECO:0000256" key="5">
    <source>
        <dbReference type="SAM" id="MobiDB-lite"/>
    </source>
</evidence>
<name>A0A1J6IP25_NICAT</name>
<dbReference type="AlphaFoldDB" id="A0A1J6IP25"/>
<dbReference type="Proteomes" id="UP000187609">
    <property type="component" value="Unassembled WGS sequence"/>
</dbReference>
<keyword evidence="2 4" id="KW-0862">Zinc</keyword>
<gene>
    <name evidence="7" type="primary">PLIM2C_2</name>
    <name evidence="7" type="ORF">A4A49_02233</name>
</gene>
<feature type="region of interest" description="Disordered" evidence="5">
    <location>
        <begin position="217"/>
        <end position="246"/>
    </location>
</feature>
<dbReference type="GO" id="GO:0051015">
    <property type="term" value="F:actin filament binding"/>
    <property type="evidence" value="ECO:0007669"/>
    <property type="project" value="UniProtKB-ARBA"/>
</dbReference>
<keyword evidence="1 4" id="KW-0479">Metal-binding</keyword>
<dbReference type="InterPro" id="IPR001781">
    <property type="entry name" value="Znf_LIM"/>
</dbReference>
<feature type="compositionally biased region" description="Basic and acidic residues" evidence="5">
    <location>
        <begin position="150"/>
        <end position="162"/>
    </location>
</feature>
<evidence type="ECO:0000313" key="7">
    <source>
        <dbReference type="EMBL" id="OIS99470.1"/>
    </source>
</evidence>
<dbReference type="SMART" id="SM00132">
    <property type="entry name" value="LIM"/>
    <property type="match status" value="1"/>
</dbReference>
<dbReference type="GO" id="GO:0051017">
    <property type="term" value="P:actin filament bundle assembly"/>
    <property type="evidence" value="ECO:0007669"/>
    <property type="project" value="UniProtKB-ARBA"/>
</dbReference>
<evidence type="ECO:0000256" key="2">
    <source>
        <dbReference type="ARBA" id="ARBA00022833"/>
    </source>
</evidence>
<evidence type="ECO:0000256" key="3">
    <source>
        <dbReference type="ARBA" id="ARBA00023038"/>
    </source>
</evidence>
<evidence type="ECO:0000256" key="4">
    <source>
        <dbReference type="PROSITE-ProRule" id="PRU00125"/>
    </source>
</evidence>
<organism evidence="7 8">
    <name type="scientific">Nicotiana attenuata</name>
    <name type="common">Coyote tobacco</name>
    <dbReference type="NCBI Taxonomy" id="49451"/>
    <lineage>
        <taxon>Eukaryota</taxon>
        <taxon>Viridiplantae</taxon>
        <taxon>Streptophyta</taxon>
        <taxon>Embryophyta</taxon>
        <taxon>Tracheophyta</taxon>
        <taxon>Spermatophyta</taxon>
        <taxon>Magnoliopsida</taxon>
        <taxon>eudicotyledons</taxon>
        <taxon>Gunneridae</taxon>
        <taxon>Pentapetalae</taxon>
        <taxon>asterids</taxon>
        <taxon>lamiids</taxon>
        <taxon>Solanales</taxon>
        <taxon>Solanaceae</taxon>
        <taxon>Nicotianoideae</taxon>
        <taxon>Nicotianeae</taxon>
        <taxon>Nicotiana</taxon>
    </lineage>
</organism>
<reference evidence="7" key="1">
    <citation type="submission" date="2016-11" db="EMBL/GenBank/DDBJ databases">
        <title>The genome of Nicotiana attenuata.</title>
        <authorList>
            <person name="Xu S."/>
            <person name="Brockmoeller T."/>
            <person name="Gaquerel E."/>
            <person name="Navarro A."/>
            <person name="Kuhl H."/>
            <person name="Gase K."/>
            <person name="Ling Z."/>
            <person name="Zhou W."/>
            <person name="Kreitzer C."/>
            <person name="Stanke M."/>
            <person name="Tang H."/>
            <person name="Lyons E."/>
            <person name="Pandey P."/>
            <person name="Pandey S.P."/>
            <person name="Timmermann B."/>
            <person name="Baldwin I.T."/>
        </authorList>
    </citation>
    <scope>NUCLEOTIDE SEQUENCE [LARGE SCALE GENOMIC DNA]</scope>
    <source>
        <strain evidence="7">UT</strain>
    </source>
</reference>
<dbReference type="SUPFAM" id="SSF57716">
    <property type="entry name" value="Glucocorticoid receptor-like (DNA-binding domain)"/>
    <property type="match status" value="3"/>
</dbReference>
<evidence type="ECO:0000313" key="8">
    <source>
        <dbReference type="Proteomes" id="UP000187609"/>
    </source>
</evidence>
<dbReference type="PROSITE" id="PS50023">
    <property type="entry name" value="LIM_DOMAIN_2"/>
    <property type="match status" value="1"/>
</dbReference>
<dbReference type="Gramene" id="OIS99470">
    <property type="protein sequence ID" value="OIS99470"/>
    <property type="gene ID" value="A4A49_02233"/>
</dbReference>
<protein>
    <submittedName>
        <fullName evidence="7">Lim domain-containing protein plim2c</fullName>
    </submittedName>
</protein>
<accession>A0A1J6IP25</accession>
<keyword evidence="8" id="KW-1185">Reference proteome</keyword>
<comment type="caution">
    <text evidence="7">The sequence shown here is derived from an EMBL/GenBank/DDBJ whole genome shotgun (WGS) entry which is preliminary data.</text>
</comment>
<evidence type="ECO:0000256" key="1">
    <source>
        <dbReference type="ARBA" id="ARBA00022723"/>
    </source>
</evidence>